<reference evidence="10 11" key="1">
    <citation type="submission" date="2022-01" db="EMBL/GenBank/DDBJ databases">
        <title>Whole genome-based taxonomy of the Shewanellaceae.</title>
        <authorList>
            <person name="Martin-Rodriguez A.J."/>
        </authorList>
    </citation>
    <scope>NUCLEOTIDE SEQUENCE [LARGE SCALE GENOMIC DNA]</scope>
    <source>
        <strain evidence="10 11">DSM 17177</strain>
    </source>
</reference>
<evidence type="ECO:0000256" key="6">
    <source>
        <dbReference type="ARBA" id="ARBA00023284"/>
    </source>
</evidence>
<evidence type="ECO:0000256" key="5">
    <source>
        <dbReference type="ARBA" id="ARBA00023157"/>
    </source>
</evidence>
<evidence type="ECO:0000313" key="11">
    <source>
        <dbReference type="Proteomes" id="UP001203423"/>
    </source>
</evidence>
<evidence type="ECO:0000256" key="7">
    <source>
        <dbReference type="RuleBase" id="RU364038"/>
    </source>
</evidence>
<keyword evidence="4 7" id="KW-0574">Periplasm</keyword>
<feature type="signal peptide" evidence="7">
    <location>
        <begin position="1"/>
        <end position="21"/>
    </location>
</feature>
<dbReference type="Gene3D" id="3.10.450.70">
    <property type="entry name" value="Disulphide bond isomerase, DsbC/G, N-terminal"/>
    <property type="match status" value="1"/>
</dbReference>
<dbReference type="InterPro" id="IPR036249">
    <property type="entry name" value="Thioredoxin-like_sf"/>
</dbReference>
<dbReference type="Pfam" id="PF10411">
    <property type="entry name" value="DsbC_N"/>
    <property type="match status" value="1"/>
</dbReference>
<dbReference type="InterPro" id="IPR033954">
    <property type="entry name" value="DiS-bond_Isoase_DsbC/G"/>
</dbReference>
<dbReference type="EMBL" id="JAKIKS010000004">
    <property type="protein sequence ID" value="MCL1123341.1"/>
    <property type="molecule type" value="Genomic_DNA"/>
</dbReference>
<evidence type="ECO:0000256" key="3">
    <source>
        <dbReference type="ARBA" id="ARBA00022729"/>
    </source>
</evidence>
<dbReference type="NCBIfam" id="NF008129">
    <property type="entry name" value="PRK10877.1"/>
    <property type="match status" value="1"/>
</dbReference>
<protein>
    <recommendedName>
        <fullName evidence="7">Thiol:disulfide interchange protein</fullName>
    </recommendedName>
</protein>
<evidence type="ECO:0000259" key="8">
    <source>
        <dbReference type="Pfam" id="PF10411"/>
    </source>
</evidence>
<dbReference type="SUPFAM" id="SSF52833">
    <property type="entry name" value="Thioredoxin-like"/>
    <property type="match status" value="1"/>
</dbReference>
<dbReference type="GO" id="GO:0003756">
    <property type="term" value="F:protein disulfide isomerase activity"/>
    <property type="evidence" value="ECO:0007669"/>
    <property type="project" value="UniProtKB-EC"/>
</dbReference>
<evidence type="ECO:0000256" key="4">
    <source>
        <dbReference type="ARBA" id="ARBA00022764"/>
    </source>
</evidence>
<accession>A0ABT0L6P1</accession>
<keyword evidence="5" id="KW-1015">Disulfide bond</keyword>
<dbReference type="CDD" id="cd03020">
    <property type="entry name" value="DsbA_DsbC_DsbG"/>
    <property type="match status" value="1"/>
</dbReference>
<proteinExistence type="inferred from homology"/>
<dbReference type="InterPro" id="IPR009094">
    <property type="entry name" value="DiS-bond_isomerase_DsbC/G_N_sf"/>
</dbReference>
<evidence type="ECO:0000313" key="10">
    <source>
        <dbReference type="EMBL" id="MCL1123341.1"/>
    </source>
</evidence>
<dbReference type="RefSeq" id="WP_248938624.1">
    <property type="nucleotide sequence ID" value="NZ_JAKIKS010000004.1"/>
</dbReference>
<feature type="chain" id="PRO_5044973057" description="Thiol:disulfide interchange protein" evidence="7">
    <location>
        <begin position="22"/>
        <end position="251"/>
    </location>
</feature>
<keyword evidence="10" id="KW-0413">Isomerase</keyword>
<feature type="domain" description="Disulphide bond isomerase DsbC/G N-terminal" evidence="8">
    <location>
        <begin position="26"/>
        <end position="92"/>
    </location>
</feature>
<evidence type="ECO:0000256" key="2">
    <source>
        <dbReference type="ARBA" id="ARBA00009813"/>
    </source>
</evidence>
<dbReference type="InterPro" id="IPR012336">
    <property type="entry name" value="Thioredoxin-like_fold"/>
</dbReference>
<dbReference type="Gene3D" id="3.40.30.10">
    <property type="entry name" value="Glutaredoxin"/>
    <property type="match status" value="1"/>
</dbReference>
<evidence type="ECO:0000256" key="1">
    <source>
        <dbReference type="ARBA" id="ARBA00004418"/>
    </source>
</evidence>
<dbReference type="PANTHER" id="PTHR35272:SF3">
    <property type="entry name" value="THIOL:DISULFIDE INTERCHANGE PROTEIN DSBC"/>
    <property type="match status" value="1"/>
</dbReference>
<dbReference type="InterPro" id="IPR018950">
    <property type="entry name" value="DiS-bond_isomerase_DsbC/G_N"/>
</dbReference>
<comment type="subcellular location">
    <subcellularLocation>
        <location evidence="1 7">Periplasm</location>
    </subcellularLocation>
</comment>
<comment type="similarity">
    <text evidence="2 7">Belongs to the thioredoxin family. DsbC subfamily.</text>
</comment>
<gene>
    <name evidence="10" type="primary">dsbC</name>
    <name evidence="10" type="ORF">L2764_02290</name>
</gene>
<name>A0ABT0L6P1_9GAMM</name>
<comment type="caution">
    <text evidence="10">The sequence shown here is derived from an EMBL/GenBank/DDBJ whole genome shotgun (WGS) entry which is preliminary data.</text>
</comment>
<dbReference type="PANTHER" id="PTHR35272">
    <property type="entry name" value="THIOL:DISULFIDE INTERCHANGE PROTEIN DSBC-RELATED"/>
    <property type="match status" value="1"/>
</dbReference>
<feature type="domain" description="Thioredoxin-like fold" evidence="9">
    <location>
        <begin position="115"/>
        <end position="238"/>
    </location>
</feature>
<dbReference type="Pfam" id="PF13098">
    <property type="entry name" value="Thioredoxin_2"/>
    <property type="match status" value="1"/>
</dbReference>
<keyword evidence="6 7" id="KW-0676">Redox-active center</keyword>
<keyword evidence="11" id="KW-1185">Reference proteome</keyword>
<keyword evidence="3 7" id="KW-0732">Signal</keyword>
<dbReference type="InterPro" id="IPR051470">
    <property type="entry name" value="Thiol:disulfide_interchange"/>
</dbReference>
<dbReference type="SUPFAM" id="SSF54423">
    <property type="entry name" value="DsbC/DsbG N-terminal domain-like"/>
    <property type="match status" value="1"/>
</dbReference>
<comment type="function">
    <text evidence="7">Required for disulfide bond formation in some periplasmic proteins. Acts by transferring its disulfide bond to other proteins and is reduced in the process.</text>
</comment>
<evidence type="ECO:0000259" key="9">
    <source>
        <dbReference type="Pfam" id="PF13098"/>
    </source>
</evidence>
<dbReference type="Proteomes" id="UP001203423">
    <property type="component" value="Unassembled WGS sequence"/>
</dbReference>
<organism evidence="10 11">
    <name type="scientific">Shewanella surugensis</name>
    <dbReference type="NCBI Taxonomy" id="212020"/>
    <lineage>
        <taxon>Bacteria</taxon>
        <taxon>Pseudomonadati</taxon>
        <taxon>Pseudomonadota</taxon>
        <taxon>Gammaproteobacteria</taxon>
        <taxon>Alteromonadales</taxon>
        <taxon>Shewanellaceae</taxon>
        <taxon>Shewanella</taxon>
    </lineage>
</organism>
<sequence>MKFTRVLSLMAVMALSPAAIAATDANNAEAQALKQKLSSTLDVDVTSIKMSSIPGLYEALTNRGVLYISQDGTRLIHGTIYDLDNGMKNLTEAAMAGPRLKMLKKLEDKMLVYKAKNQKYVVTVFTDISCGYCRKLHSEMAEYNDLGITVRYLAFPRAGVPSATADEMEAVWCSADPLKAMTDAKAGKPVKDADCDAKIKEQYELGVAFGINGTPAIILEDGSLIPGYQPPKQLLKVLESTETKSESAAKS</sequence>